<gene>
    <name evidence="1" type="ORF">GCM10011320_24580</name>
</gene>
<protein>
    <submittedName>
        <fullName evidence="1">Uncharacterized protein</fullName>
    </submittedName>
</protein>
<dbReference type="Gene3D" id="3.40.50.150">
    <property type="entry name" value="Vaccinia Virus protein VP39"/>
    <property type="match status" value="1"/>
</dbReference>
<accession>A0A917KKG4</accession>
<reference evidence="1" key="2">
    <citation type="submission" date="2020-09" db="EMBL/GenBank/DDBJ databases">
        <authorList>
            <person name="Sun Q."/>
            <person name="Zhou Y."/>
        </authorList>
    </citation>
    <scope>NUCLEOTIDE SEQUENCE</scope>
    <source>
        <strain evidence="1">CGMCC 1.3617</strain>
    </source>
</reference>
<dbReference type="InterPro" id="IPR029063">
    <property type="entry name" value="SAM-dependent_MTases_sf"/>
</dbReference>
<dbReference type="Proteomes" id="UP000661507">
    <property type="component" value="Unassembled WGS sequence"/>
</dbReference>
<reference evidence="1" key="1">
    <citation type="journal article" date="2014" name="Int. J. Syst. Evol. Microbiol.">
        <title>Complete genome sequence of Corynebacterium casei LMG S-19264T (=DSM 44701T), isolated from a smear-ripened cheese.</title>
        <authorList>
            <consortium name="US DOE Joint Genome Institute (JGI-PGF)"/>
            <person name="Walter F."/>
            <person name="Albersmeier A."/>
            <person name="Kalinowski J."/>
            <person name="Ruckert C."/>
        </authorList>
    </citation>
    <scope>NUCLEOTIDE SEQUENCE</scope>
    <source>
        <strain evidence="1">CGMCC 1.3617</strain>
    </source>
</reference>
<sequence length="216" mass="23988">MAETDSTKAVARDGRRRLPRMSRDEIALLRDVVRVSRRVSEFGIGGSTALFLRSGVEKLVSVETDQAWIELMRSDPDVLAALEAGRLHLQHVDLGPVKPWGYPATREKFDQWCTYARAPWPLWESLQCDPDLVLVDGRFRVACAARAAEFFMRKSRGGGARILVHDIVAERVGYQKLFNFLEPIQSAGSLFLFQCKSGIGVSEVAAIAEGEEANPA</sequence>
<proteinExistence type="predicted"/>
<name>A0A917KKG4_9PROT</name>
<dbReference type="EMBL" id="BMKW01000005">
    <property type="protein sequence ID" value="GGJ16347.1"/>
    <property type="molecule type" value="Genomic_DNA"/>
</dbReference>
<organism evidence="1 2">
    <name type="scientific">Neoroseomonas lacus</name>
    <dbReference type="NCBI Taxonomy" id="287609"/>
    <lineage>
        <taxon>Bacteria</taxon>
        <taxon>Pseudomonadati</taxon>
        <taxon>Pseudomonadota</taxon>
        <taxon>Alphaproteobacteria</taxon>
        <taxon>Acetobacterales</taxon>
        <taxon>Acetobacteraceae</taxon>
        <taxon>Neoroseomonas</taxon>
    </lineage>
</organism>
<evidence type="ECO:0000313" key="1">
    <source>
        <dbReference type="EMBL" id="GGJ16347.1"/>
    </source>
</evidence>
<evidence type="ECO:0000313" key="2">
    <source>
        <dbReference type="Proteomes" id="UP000661507"/>
    </source>
</evidence>
<comment type="caution">
    <text evidence="1">The sequence shown here is derived from an EMBL/GenBank/DDBJ whole genome shotgun (WGS) entry which is preliminary data.</text>
</comment>
<dbReference type="AlphaFoldDB" id="A0A917KKG4"/>
<dbReference type="RefSeq" id="WP_188967337.1">
    <property type="nucleotide sequence ID" value="NZ_BMKW01000005.1"/>
</dbReference>
<keyword evidence="2" id="KW-1185">Reference proteome</keyword>